<comment type="caution">
    <text evidence="12">The sequence shown here is derived from an EMBL/GenBank/DDBJ whole genome shotgun (WGS) entry which is preliminary data.</text>
</comment>
<dbReference type="PANTHER" id="PTHR24264">
    <property type="entry name" value="TRYPSIN-RELATED"/>
    <property type="match status" value="1"/>
</dbReference>
<dbReference type="SUPFAM" id="SSF50494">
    <property type="entry name" value="Trypsin-like serine proteases"/>
    <property type="match status" value="1"/>
</dbReference>
<feature type="domain" description="Peptidase S1" evidence="11">
    <location>
        <begin position="98"/>
        <end position="346"/>
    </location>
</feature>
<dbReference type="Gene3D" id="2.40.10.10">
    <property type="entry name" value="Trypsin-like serine proteases"/>
    <property type="match status" value="1"/>
</dbReference>
<comment type="subcellular location">
    <subcellularLocation>
        <location evidence="1">Secreted</location>
    </subcellularLocation>
</comment>
<organism evidence="12 13">
    <name type="scientific">Ignelater luminosus</name>
    <name type="common">Cucubano</name>
    <name type="synonym">Pyrophorus luminosus</name>
    <dbReference type="NCBI Taxonomy" id="2038154"/>
    <lineage>
        <taxon>Eukaryota</taxon>
        <taxon>Metazoa</taxon>
        <taxon>Ecdysozoa</taxon>
        <taxon>Arthropoda</taxon>
        <taxon>Hexapoda</taxon>
        <taxon>Insecta</taxon>
        <taxon>Pterygota</taxon>
        <taxon>Neoptera</taxon>
        <taxon>Endopterygota</taxon>
        <taxon>Coleoptera</taxon>
        <taxon>Polyphaga</taxon>
        <taxon>Elateriformia</taxon>
        <taxon>Elateroidea</taxon>
        <taxon>Elateridae</taxon>
        <taxon>Agrypninae</taxon>
        <taxon>Pyrophorini</taxon>
        <taxon>Ignelater</taxon>
    </lineage>
</organism>
<evidence type="ECO:0000256" key="7">
    <source>
        <dbReference type="ARBA" id="ARBA00023157"/>
    </source>
</evidence>
<evidence type="ECO:0000256" key="4">
    <source>
        <dbReference type="ARBA" id="ARBA00022729"/>
    </source>
</evidence>
<dbReference type="PROSITE" id="PS00134">
    <property type="entry name" value="TRYPSIN_HIS"/>
    <property type="match status" value="1"/>
</dbReference>
<evidence type="ECO:0000313" key="13">
    <source>
        <dbReference type="Proteomes" id="UP000801492"/>
    </source>
</evidence>
<keyword evidence="3 9" id="KW-0645">Protease</keyword>
<evidence type="ECO:0000256" key="2">
    <source>
        <dbReference type="ARBA" id="ARBA00022525"/>
    </source>
</evidence>
<comment type="similarity">
    <text evidence="8">Belongs to the peptidase S1 family. CLIP subfamily.</text>
</comment>
<evidence type="ECO:0000256" key="10">
    <source>
        <dbReference type="SAM" id="SignalP"/>
    </source>
</evidence>
<keyword evidence="6 9" id="KW-0720">Serine protease</keyword>
<protein>
    <recommendedName>
        <fullName evidence="11">Peptidase S1 domain-containing protein</fullName>
    </recommendedName>
</protein>
<dbReference type="SMART" id="SM00020">
    <property type="entry name" value="Tryp_SPc"/>
    <property type="match status" value="1"/>
</dbReference>
<dbReference type="GO" id="GO:0005615">
    <property type="term" value="C:extracellular space"/>
    <property type="evidence" value="ECO:0007669"/>
    <property type="project" value="TreeGrafter"/>
</dbReference>
<dbReference type="InterPro" id="IPR022700">
    <property type="entry name" value="CLIP"/>
</dbReference>
<dbReference type="EMBL" id="VTPC01000609">
    <property type="protein sequence ID" value="KAF2905062.1"/>
    <property type="molecule type" value="Genomic_DNA"/>
</dbReference>
<dbReference type="InterPro" id="IPR001314">
    <property type="entry name" value="Peptidase_S1A"/>
</dbReference>
<dbReference type="OrthoDB" id="6339452at2759"/>
<gene>
    <name evidence="12" type="ORF">ILUMI_01116</name>
</gene>
<sequence length="347" mass="38071">MYKIIIYSIIVYISVLKCVYCSLATGEACTLELKDDGACVLFSQCQSAVRDKENGKHPQLCGFEGIEPIVCCPKSDGLKSKQHCDEYLHRAAIPPPPIVGGVPAEQKEFPHIVALGFGSKRDIKWLCAGSLISDNFVLTAAHCIRTSEFGEVKWARMGTINLEEPENGGSPEDFEIVDRYIHPEYRSPSKYNDIALVKLNQSVLLTEFVQPACINTKFNTNKAAEAIGWGKTSYTGSTSNDLLKVELEIYDKEICMKSYKNIPKRNLPNGILDETQVCAGGRLGESKDTCQGDSGGPLHELLGGGSVNIYNVIGITSFGKACGIANVPGIYTRVSYYVPWIESIIWP</sequence>
<feature type="chain" id="PRO_5035473223" description="Peptidase S1 domain-containing protein" evidence="10">
    <location>
        <begin position="22"/>
        <end position="347"/>
    </location>
</feature>
<dbReference type="InterPro" id="IPR033116">
    <property type="entry name" value="TRYPSIN_SER"/>
</dbReference>
<dbReference type="PANTHER" id="PTHR24264:SF54">
    <property type="entry name" value="PEPTIDASE S1 DOMAIN-CONTAINING PROTEIN"/>
    <property type="match status" value="1"/>
</dbReference>
<accession>A0A8K0DKQ3</accession>
<keyword evidence="2" id="KW-0964">Secreted</keyword>
<evidence type="ECO:0000256" key="9">
    <source>
        <dbReference type="RuleBase" id="RU363034"/>
    </source>
</evidence>
<keyword evidence="4 10" id="KW-0732">Signal</keyword>
<keyword evidence="13" id="KW-1185">Reference proteome</keyword>
<dbReference type="FunFam" id="2.40.10.10:FF:000047">
    <property type="entry name" value="Trypsin eta"/>
    <property type="match status" value="1"/>
</dbReference>
<evidence type="ECO:0000256" key="5">
    <source>
        <dbReference type="ARBA" id="ARBA00022801"/>
    </source>
</evidence>
<proteinExistence type="inferred from homology"/>
<evidence type="ECO:0000256" key="3">
    <source>
        <dbReference type="ARBA" id="ARBA00022670"/>
    </source>
</evidence>
<dbReference type="Pfam" id="PF00089">
    <property type="entry name" value="Trypsin"/>
    <property type="match status" value="1"/>
</dbReference>
<dbReference type="InterPro" id="IPR043504">
    <property type="entry name" value="Peptidase_S1_PA_chymotrypsin"/>
</dbReference>
<keyword evidence="7" id="KW-1015">Disulfide bond</keyword>
<dbReference type="CDD" id="cd00190">
    <property type="entry name" value="Tryp_SPc"/>
    <property type="match status" value="1"/>
</dbReference>
<dbReference type="PROSITE" id="PS00135">
    <property type="entry name" value="TRYPSIN_SER"/>
    <property type="match status" value="1"/>
</dbReference>
<evidence type="ECO:0000256" key="6">
    <source>
        <dbReference type="ARBA" id="ARBA00022825"/>
    </source>
</evidence>
<evidence type="ECO:0000256" key="8">
    <source>
        <dbReference type="ARBA" id="ARBA00024195"/>
    </source>
</evidence>
<keyword evidence="5 9" id="KW-0378">Hydrolase</keyword>
<feature type="signal peptide" evidence="10">
    <location>
        <begin position="1"/>
        <end position="21"/>
    </location>
</feature>
<dbReference type="Proteomes" id="UP000801492">
    <property type="component" value="Unassembled WGS sequence"/>
</dbReference>
<dbReference type="PROSITE" id="PS50240">
    <property type="entry name" value="TRYPSIN_DOM"/>
    <property type="match status" value="1"/>
</dbReference>
<dbReference type="PRINTS" id="PR00722">
    <property type="entry name" value="CHYMOTRYPSIN"/>
</dbReference>
<dbReference type="InterPro" id="IPR018114">
    <property type="entry name" value="TRYPSIN_HIS"/>
</dbReference>
<evidence type="ECO:0000256" key="1">
    <source>
        <dbReference type="ARBA" id="ARBA00004613"/>
    </source>
</evidence>
<name>A0A8K0DKQ3_IGNLU</name>
<dbReference type="GO" id="GO:0004252">
    <property type="term" value="F:serine-type endopeptidase activity"/>
    <property type="evidence" value="ECO:0007669"/>
    <property type="project" value="InterPro"/>
</dbReference>
<dbReference type="InterPro" id="IPR050127">
    <property type="entry name" value="Serine_Proteases_S1"/>
</dbReference>
<dbReference type="InterPro" id="IPR001254">
    <property type="entry name" value="Trypsin_dom"/>
</dbReference>
<dbReference type="AlphaFoldDB" id="A0A8K0DKQ3"/>
<dbReference type="SMART" id="SM00680">
    <property type="entry name" value="CLIP"/>
    <property type="match status" value="1"/>
</dbReference>
<dbReference type="GO" id="GO:0016485">
    <property type="term" value="P:protein processing"/>
    <property type="evidence" value="ECO:0007669"/>
    <property type="project" value="UniProtKB-ARBA"/>
</dbReference>
<evidence type="ECO:0000259" key="11">
    <source>
        <dbReference type="PROSITE" id="PS50240"/>
    </source>
</evidence>
<dbReference type="InterPro" id="IPR009003">
    <property type="entry name" value="Peptidase_S1_PA"/>
</dbReference>
<evidence type="ECO:0000313" key="12">
    <source>
        <dbReference type="EMBL" id="KAF2905062.1"/>
    </source>
</evidence>
<reference evidence="12" key="1">
    <citation type="submission" date="2019-08" db="EMBL/GenBank/DDBJ databases">
        <title>The genome of the North American firefly Photinus pyralis.</title>
        <authorList>
            <consortium name="Photinus pyralis genome working group"/>
            <person name="Fallon T.R."/>
            <person name="Sander Lower S.E."/>
            <person name="Weng J.-K."/>
        </authorList>
    </citation>
    <scope>NUCLEOTIDE SEQUENCE</scope>
    <source>
        <strain evidence="12">TRF0915ILg1</strain>
        <tissue evidence="12">Whole body</tissue>
    </source>
</reference>